<feature type="transmembrane region" description="Helical" evidence="1">
    <location>
        <begin position="6"/>
        <end position="23"/>
    </location>
</feature>
<evidence type="ECO:0000256" key="1">
    <source>
        <dbReference type="SAM" id="Phobius"/>
    </source>
</evidence>
<evidence type="ECO:0000313" key="3">
    <source>
        <dbReference type="Proteomes" id="UP000198656"/>
    </source>
</evidence>
<name>A0A1G8LP65_9FIRM</name>
<keyword evidence="1" id="KW-0472">Membrane</keyword>
<keyword evidence="1" id="KW-1133">Transmembrane helix</keyword>
<organism evidence="2 3">
    <name type="scientific">Desulfosporosinus hippei DSM 8344</name>
    <dbReference type="NCBI Taxonomy" id="1121419"/>
    <lineage>
        <taxon>Bacteria</taxon>
        <taxon>Bacillati</taxon>
        <taxon>Bacillota</taxon>
        <taxon>Clostridia</taxon>
        <taxon>Eubacteriales</taxon>
        <taxon>Desulfitobacteriaceae</taxon>
        <taxon>Desulfosporosinus</taxon>
    </lineage>
</organism>
<reference evidence="3" key="1">
    <citation type="submission" date="2016-10" db="EMBL/GenBank/DDBJ databases">
        <authorList>
            <person name="Varghese N."/>
            <person name="Submissions S."/>
        </authorList>
    </citation>
    <scope>NUCLEOTIDE SEQUENCE [LARGE SCALE GENOMIC DNA]</scope>
    <source>
        <strain evidence="3">DSM 8344</strain>
    </source>
</reference>
<keyword evidence="3" id="KW-1185">Reference proteome</keyword>
<dbReference type="AlphaFoldDB" id="A0A1G8LP65"/>
<evidence type="ECO:0000313" key="2">
    <source>
        <dbReference type="EMBL" id="SDI57488.1"/>
    </source>
</evidence>
<protein>
    <submittedName>
        <fullName evidence="2">Uncharacterized protein</fullName>
    </submittedName>
</protein>
<sequence>MIKYAFWISVFMIILAIVLIWSGKGQDGTASTIIGSILVYWLSKGNNEKLN</sequence>
<dbReference type="Proteomes" id="UP000198656">
    <property type="component" value="Unassembled WGS sequence"/>
</dbReference>
<accession>A0A1G8LP65</accession>
<keyword evidence="1" id="KW-0812">Transmembrane</keyword>
<proteinExistence type="predicted"/>
<gene>
    <name evidence="2" type="ORF">SAMN05443529_1528</name>
</gene>
<dbReference type="EMBL" id="FNCP01000052">
    <property type="protein sequence ID" value="SDI57488.1"/>
    <property type="molecule type" value="Genomic_DNA"/>
</dbReference>